<dbReference type="PROSITE" id="PS50181">
    <property type="entry name" value="FBOX"/>
    <property type="match status" value="1"/>
</dbReference>
<dbReference type="Proteomes" id="UP000887540">
    <property type="component" value="Unplaced"/>
</dbReference>
<name>A0A914C056_9BILA</name>
<protein>
    <submittedName>
        <fullName evidence="3">F-box domain-containing protein</fullName>
    </submittedName>
</protein>
<dbReference type="WBParaSite" id="ACRNAN_Path_1404.g5511.t1">
    <property type="protein sequence ID" value="ACRNAN_Path_1404.g5511.t1"/>
    <property type="gene ID" value="ACRNAN_Path_1404.g5511"/>
</dbReference>
<dbReference type="AlphaFoldDB" id="A0A914C056"/>
<accession>A0A914C056</accession>
<evidence type="ECO:0000313" key="2">
    <source>
        <dbReference type="Proteomes" id="UP000887540"/>
    </source>
</evidence>
<evidence type="ECO:0000313" key="3">
    <source>
        <dbReference type="WBParaSite" id="ACRNAN_Path_1404.g5511.t1"/>
    </source>
</evidence>
<reference evidence="3" key="1">
    <citation type="submission" date="2022-11" db="UniProtKB">
        <authorList>
            <consortium name="WormBaseParasite"/>
        </authorList>
    </citation>
    <scope>IDENTIFICATION</scope>
</reference>
<dbReference type="SUPFAM" id="SSF81383">
    <property type="entry name" value="F-box domain"/>
    <property type="match status" value="1"/>
</dbReference>
<feature type="domain" description="F-box" evidence="1">
    <location>
        <begin position="11"/>
        <end position="59"/>
    </location>
</feature>
<dbReference type="Pfam" id="PF00646">
    <property type="entry name" value="F-box"/>
    <property type="match status" value="1"/>
</dbReference>
<sequence length="383" mass="43842">MSSEPSTSSLNDSFQGIPEEILLQVLKNLNSAELLRSRLISQRFKRVYKTNAHRLARPKIDHITFHVRNSIPAQQLGRLRMPETNLQKKYKKKLCVLLKKRSKRSATTSSSSMNTVRSQEFDFDNKNEEGNSANFLRALQDTMRKFSITESLCFDGCVISPKLIEQFIEPYSDISSIQSLSFVLCDLCVTVKDICELISRISCSTLCIEFCTGTEKIITDKLFAQIQELKTLRLQTRDYHQLIDLTDDTLLRWAMQKELPQTIEMSEIRCGFTLLGVLALIGELKSRLDLNQISNPVTWDLGSITVNIVDFMQFLTLQGLFFNIQNVAPNSMRVSIDLSQQAPLFISNHDQSWYGLNSLVFPRQSTRNSCRISFQLMIETKIV</sequence>
<keyword evidence="2" id="KW-1185">Reference proteome</keyword>
<dbReference type="InterPro" id="IPR001810">
    <property type="entry name" value="F-box_dom"/>
</dbReference>
<dbReference type="InterPro" id="IPR036047">
    <property type="entry name" value="F-box-like_dom_sf"/>
</dbReference>
<organism evidence="2 3">
    <name type="scientific">Acrobeloides nanus</name>
    <dbReference type="NCBI Taxonomy" id="290746"/>
    <lineage>
        <taxon>Eukaryota</taxon>
        <taxon>Metazoa</taxon>
        <taxon>Ecdysozoa</taxon>
        <taxon>Nematoda</taxon>
        <taxon>Chromadorea</taxon>
        <taxon>Rhabditida</taxon>
        <taxon>Tylenchina</taxon>
        <taxon>Cephalobomorpha</taxon>
        <taxon>Cephaloboidea</taxon>
        <taxon>Cephalobidae</taxon>
        <taxon>Acrobeloides</taxon>
    </lineage>
</organism>
<proteinExistence type="predicted"/>
<dbReference type="CDD" id="cd09917">
    <property type="entry name" value="F-box_SF"/>
    <property type="match status" value="1"/>
</dbReference>
<evidence type="ECO:0000259" key="1">
    <source>
        <dbReference type="PROSITE" id="PS50181"/>
    </source>
</evidence>